<dbReference type="Proteomes" id="UP000256601">
    <property type="component" value="Unassembled WGS sequence"/>
</dbReference>
<evidence type="ECO:0000313" key="4">
    <source>
        <dbReference type="Proteomes" id="UP000256601"/>
    </source>
</evidence>
<dbReference type="EMBL" id="CP017555">
    <property type="protein sequence ID" value="AOW03218.1"/>
    <property type="molecule type" value="Genomic_DNA"/>
</dbReference>
<proteinExistence type="predicted"/>
<evidence type="ECO:0000313" key="1">
    <source>
        <dbReference type="EMBL" id="AOW03218.1"/>
    </source>
</evidence>
<name>A0A1D8NC62_YARLL</name>
<reference evidence="1 3" key="1">
    <citation type="journal article" date="2016" name="PLoS ONE">
        <title>Sequence Assembly of Yarrowia lipolytica Strain W29/CLIB89 Shows Transposable Element Diversity.</title>
        <authorList>
            <person name="Magnan C."/>
            <person name="Yu J."/>
            <person name="Chang I."/>
            <person name="Jahn E."/>
            <person name="Kanomata Y."/>
            <person name="Wu J."/>
            <person name="Zeller M."/>
            <person name="Oakes M."/>
            <person name="Baldi P."/>
            <person name="Sandmeyer S."/>
        </authorList>
    </citation>
    <scope>NUCLEOTIDE SEQUENCE [LARGE SCALE GENOMIC DNA]</scope>
    <source>
        <strain evidence="1">CLIB89</strain>
        <strain evidence="3">CLIB89(W29)</strain>
    </source>
</reference>
<evidence type="ECO:0000313" key="2">
    <source>
        <dbReference type="EMBL" id="RDW27124.1"/>
    </source>
</evidence>
<dbReference type="VEuPathDB" id="FungiDB:YALI1_C30007g"/>
<dbReference type="VEuPathDB" id="FungiDB:YALI0_C21736g"/>
<dbReference type="EMBL" id="KZ858968">
    <property type="protein sequence ID" value="RDW27124.1"/>
    <property type="molecule type" value="Genomic_DNA"/>
</dbReference>
<dbReference type="Proteomes" id="UP000182444">
    <property type="component" value="Chromosome 1C"/>
</dbReference>
<sequence length="190" mass="20956">MERKTIFASGNLECARDTGTHILELCGACLLAVQGATGSQRTVLLLYSYHTDTYYGQSLVMAPSIVYRSRINLRPSPHCTAHPGTTVSATRNPLLIDGRCVDPVGNTTHNEHQHNGVHHMMAHTPDRHQRCLFLSPSAAQATCTFWILLTVPPVRHQTGLQSTSRMERIHTAHLKQSMAEALTPPTIKTV</sequence>
<protein>
    <submittedName>
        <fullName evidence="1">Uncharacterized protein</fullName>
    </submittedName>
</protein>
<reference evidence="2 4" key="2">
    <citation type="submission" date="2018-07" db="EMBL/GenBank/DDBJ databases">
        <title>Draft Genome Assemblies for Five Robust Yarrowia lipolytica Strains Exhibiting High Lipid Production and Pentose Sugar Utilization and Sugar Alcohol Secretion from Undetoxified Lignocellulosic Biomass Hydrolysates.</title>
        <authorList>
            <consortium name="DOE Joint Genome Institute"/>
            <person name="Walker C."/>
            <person name="Ryu S."/>
            <person name="Na H."/>
            <person name="Zane M."/>
            <person name="LaButti K."/>
            <person name="Lipzen A."/>
            <person name="Haridas S."/>
            <person name="Barry K."/>
            <person name="Grigoriev I.V."/>
            <person name="Quarterman J."/>
            <person name="Slininger P."/>
            <person name="Dien B."/>
            <person name="Trinh C.T."/>
        </authorList>
    </citation>
    <scope>NUCLEOTIDE SEQUENCE [LARGE SCALE GENOMIC DNA]</scope>
    <source>
        <strain evidence="2 4">YB392</strain>
    </source>
</reference>
<dbReference type="AlphaFoldDB" id="A0A1D8NC62"/>
<accession>A0A1D8NC62</accession>
<evidence type="ECO:0000313" key="3">
    <source>
        <dbReference type="Proteomes" id="UP000182444"/>
    </source>
</evidence>
<organism evidence="1 3">
    <name type="scientific">Yarrowia lipolytica</name>
    <name type="common">Candida lipolytica</name>
    <dbReference type="NCBI Taxonomy" id="4952"/>
    <lineage>
        <taxon>Eukaryota</taxon>
        <taxon>Fungi</taxon>
        <taxon>Dikarya</taxon>
        <taxon>Ascomycota</taxon>
        <taxon>Saccharomycotina</taxon>
        <taxon>Dipodascomycetes</taxon>
        <taxon>Dipodascales</taxon>
        <taxon>Dipodascales incertae sedis</taxon>
        <taxon>Yarrowia</taxon>
    </lineage>
</organism>
<gene>
    <name evidence="2" type="ORF">B0I71DRAFT_25141</name>
    <name evidence="1" type="ORF">YALI1_C30007g</name>
</gene>